<dbReference type="AlphaFoldDB" id="A0A0C3R9X3"/>
<dbReference type="PANTHER" id="PTHR32309">
    <property type="entry name" value="TYROSINE-PROTEIN KINASE"/>
    <property type="match status" value="1"/>
</dbReference>
<keyword evidence="1" id="KW-0547">Nucleotide-binding</keyword>
<evidence type="ECO:0000313" key="6">
    <source>
        <dbReference type="EMBL" id="KIO47565.1"/>
    </source>
</evidence>
<keyword evidence="4" id="KW-0472">Membrane</keyword>
<protein>
    <submittedName>
        <fullName evidence="6">Capsular biosynthesis protein</fullName>
    </submittedName>
</protein>
<dbReference type="InterPro" id="IPR050445">
    <property type="entry name" value="Bact_polysacc_biosynth/exp"/>
</dbReference>
<evidence type="ECO:0000256" key="4">
    <source>
        <dbReference type="SAM" id="Phobius"/>
    </source>
</evidence>
<feature type="domain" description="Tyrosine-protein kinase G-rich" evidence="5">
    <location>
        <begin position="439"/>
        <end position="508"/>
    </location>
</feature>
<dbReference type="InterPro" id="IPR027417">
    <property type="entry name" value="P-loop_NTPase"/>
</dbReference>
<dbReference type="GO" id="GO:0005886">
    <property type="term" value="C:plasma membrane"/>
    <property type="evidence" value="ECO:0007669"/>
    <property type="project" value="TreeGrafter"/>
</dbReference>
<dbReference type="PANTHER" id="PTHR32309:SF13">
    <property type="entry name" value="FERRIC ENTEROBACTIN TRANSPORT PROTEIN FEPE"/>
    <property type="match status" value="1"/>
</dbReference>
<dbReference type="NCBIfam" id="TIGR01007">
    <property type="entry name" value="eps_fam"/>
    <property type="match status" value="1"/>
</dbReference>
<feature type="transmembrane region" description="Helical" evidence="4">
    <location>
        <begin position="489"/>
        <end position="509"/>
    </location>
</feature>
<proteinExistence type="predicted"/>
<reference evidence="6 7" key="1">
    <citation type="submission" date="2014-07" db="EMBL/GenBank/DDBJ databases">
        <title>Porphyromonadaceae bacterium OUH 308042 = ATCC BAA-2681 = DSM 28342 draft genome.</title>
        <authorList>
            <person name="Sydenham T.V."/>
            <person name="Hasman H."/>
            <person name="Justensen U.S."/>
        </authorList>
    </citation>
    <scope>NUCLEOTIDE SEQUENCE [LARGE SCALE GENOMIC DNA]</scope>
    <source>
        <strain evidence="6 7">OUH 308042</strain>
    </source>
</reference>
<keyword evidence="4" id="KW-0812">Transmembrane</keyword>
<gene>
    <name evidence="6" type="ORF">BA92_00685</name>
</gene>
<dbReference type="InterPro" id="IPR005702">
    <property type="entry name" value="Wzc-like_C"/>
</dbReference>
<dbReference type="CDD" id="cd05387">
    <property type="entry name" value="BY-kinase"/>
    <property type="match status" value="1"/>
</dbReference>
<evidence type="ECO:0000313" key="7">
    <source>
        <dbReference type="Proteomes" id="UP000031980"/>
    </source>
</evidence>
<evidence type="ECO:0000256" key="2">
    <source>
        <dbReference type="ARBA" id="ARBA00022840"/>
    </source>
</evidence>
<dbReference type="GO" id="GO:0004713">
    <property type="term" value="F:protein tyrosine kinase activity"/>
    <property type="evidence" value="ECO:0007669"/>
    <property type="project" value="TreeGrafter"/>
</dbReference>
<dbReference type="RefSeq" id="WP_052649336.1">
    <property type="nucleotide sequence ID" value="NZ_JPIU01000014.1"/>
</dbReference>
<keyword evidence="7" id="KW-1185">Reference proteome</keyword>
<comment type="caution">
    <text evidence="6">The sequence shown here is derived from an EMBL/GenBank/DDBJ whole genome shotgun (WGS) entry which is preliminary data.</text>
</comment>
<keyword evidence="3" id="KW-0175">Coiled coil</keyword>
<feature type="coiled-coil region" evidence="3">
    <location>
        <begin position="382"/>
        <end position="417"/>
    </location>
</feature>
<dbReference type="EMBL" id="JPIU01000014">
    <property type="protein sequence ID" value="KIO47565.1"/>
    <property type="molecule type" value="Genomic_DNA"/>
</dbReference>
<dbReference type="SUPFAM" id="SSF52540">
    <property type="entry name" value="P-loop containing nucleoside triphosphate hydrolases"/>
    <property type="match status" value="1"/>
</dbReference>
<evidence type="ECO:0000259" key="5">
    <source>
        <dbReference type="Pfam" id="PF13807"/>
    </source>
</evidence>
<evidence type="ECO:0000256" key="1">
    <source>
        <dbReference type="ARBA" id="ARBA00022741"/>
    </source>
</evidence>
<evidence type="ECO:0000256" key="3">
    <source>
        <dbReference type="SAM" id="Coils"/>
    </source>
</evidence>
<organism evidence="6 7">
    <name type="scientific">Sanguibacteroides justesenii</name>
    <dbReference type="NCBI Taxonomy" id="1547597"/>
    <lineage>
        <taxon>Bacteria</taxon>
        <taxon>Pseudomonadati</taxon>
        <taxon>Bacteroidota</taxon>
        <taxon>Bacteroidia</taxon>
        <taxon>Bacteroidales</taxon>
        <taxon>Porphyromonadaceae</taxon>
        <taxon>Sanguibacteroides</taxon>
    </lineage>
</organism>
<dbReference type="Gene3D" id="3.40.50.300">
    <property type="entry name" value="P-loop containing nucleotide triphosphate hydrolases"/>
    <property type="match status" value="1"/>
</dbReference>
<keyword evidence="2" id="KW-0067">ATP-binding</keyword>
<dbReference type="Pfam" id="PF13807">
    <property type="entry name" value="GNVR"/>
    <property type="match status" value="1"/>
</dbReference>
<dbReference type="InterPro" id="IPR032807">
    <property type="entry name" value="GNVR"/>
</dbReference>
<keyword evidence="4" id="KW-1133">Transmembrane helix</keyword>
<name>A0A0C3R9X3_9PORP</name>
<dbReference type="Proteomes" id="UP000031980">
    <property type="component" value="Unassembled WGS sequence"/>
</dbReference>
<accession>A0A0C3R9X3</accession>
<dbReference type="GO" id="GO:0005524">
    <property type="term" value="F:ATP binding"/>
    <property type="evidence" value="ECO:0007669"/>
    <property type="project" value="UniProtKB-KW"/>
</dbReference>
<sequence length="775" mass="88003">MNELNNDLFLVEEEENFDFRKFLNKILYRWWWFAISVPLCLGGAIYYYMSRVPVYNVETKVMINDSRKGELGTNAMMKELGFFQGDVFVENEMIELRSKNLMREVVKELDLNVRYFEEGGIREKEFYKNAPFRILIDYPENIRDTSFYVSIGKDDRVEVLTPEGESVFKGNYSERITVGGYSISIEKEPANVKEGEYRVSINSFPVATDVFYGKLDISNLEKNTNAVGLSVKDELPPRAIDLIYRLIAAYNDNGVSNKRIVSTNTVDFINSRLEVINQELSEIEDRAENFKKQNRLTDLASDATFIMERKKSAGAELLKLETDLDVMRSVRDFLDQKAGFHLLPENLGLADVALNNGIGKYNEMILRRNKLLQTARESNPLIKGIESQLRGLKENIRMAIENVEKGLEIKIQSLEKESQLVDKKLTSVPTQEKQYREISRQQGLKENLFLFLMQKREEAEIAKLMYVPMAKIIEDPNTQGSPVSPKKSMILLIGLVLGVALPFGGIFLLDVLDSKVRDTEDVEKAVNAPVLGSTPELPEGERDVFQENFMMSESMHLIRENLNYMVRQVECPVIMVTSTIPQEGKSLVSAHLANAYAKSGKKTIAIGCDLRNPKMDLYFKCDHHKGLSAYLAGMENDKKNIINKIDDCLYAIFGGSVPPNPTQLIASPRMEELITELKEEFDCIVLDTPPLGILAEGFTLSRLADACVYVVRAHLLDRKDLRLVTDLEKKKRLPNLGIVVNGIKIRRGGYGYGYGYGYGAKYGYGYGQNTKRDED</sequence>
<feature type="transmembrane region" description="Helical" evidence="4">
    <location>
        <begin position="30"/>
        <end position="49"/>
    </location>
</feature>
<feature type="coiled-coil region" evidence="3">
    <location>
        <begin position="266"/>
        <end position="293"/>
    </location>
</feature>